<reference evidence="2 3" key="1">
    <citation type="journal article" date="2004" name="Proc. Natl. Acad. Sci. U.S.A.">
        <title>Genome sequence of Picrophilus torridus and its implications for life around pH 0.</title>
        <authorList>
            <person name="Futterer O."/>
            <person name="Angelov A."/>
            <person name="Liesegang H."/>
            <person name="Gottschalk G."/>
            <person name="Schleper C."/>
            <person name="Schepers B."/>
            <person name="Dock C."/>
            <person name="Antranikian G."/>
            <person name="Liebl W."/>
        </authorList>
    </citation>
    <scope>NUCLEOTIDE SEQUENCE [LARGE SCALE GENOMIC DNA]</scope>
    <source>
        <strain evidence="3">ATCC 700027 / DSM 9790 / JCM 10055 / NBRC 100828</strain>
    </source>
</reference>
<dbReference type="HOGENOM" id="CLU_136007_0_0_2"/>
<dbReference type="AlphaFoldDB" id="Q6L307"/>
<sequence length="170" mass="19870">MNEPSMDMVMDVISPLIIGDRILDVGTGFGTVIKALIKNKNINITSIDPEMWSFDMLKNTFLDEIYKNRLRLLKLSIEENGFNDNQFSTSMSIFSAHHFKDVIKAMNEMYRITERSIIIADWTPESSEITNPHKPMELKKPMELVIDYAEDHGYIIKRNKMWYLVYKIND</sequence>
<feature type="domain" description="Methyltransferase type 11" evidence="1">
    <location>
        <begin position="23"/>
        <end position="114"/>
    </location>
</feature>
<keyword evidence="2" id="KW-0808">Transferase</keyword>
<dbReference type="Gene3D" id="3.40.50.150">
    <property type="entry name" value="Vaccinia Virus protein VP39"/>
    <property type="match status" value="1"/>
</dbReference>
<proteinExistence type="predicted"/>
<keyword evidence="2" id="KW-0489">Methyltransferase</keyword>
<dbReference type="Pfam" id="PF08241">
    <property type="entry name" value="Methyltransf_11"/>
    <property type="match status" value="1"/>
</dbReference>
<gene>
    <name evidence="2" type="ordered locus">PTO0059</name>
</gene>
<dbReference type="GO" id="GO:0008757">
    <property type="term" value="F:S-adenosylmethionine-dependent methyltransferase activity"/>
    <property type="evidence" value="ECO:0007669"/>
    <property type="project" value="InterPro"/>
</dbReference>
<dbReference type="GeneID" id="2845243"/>
<dbReference type="CDD" id="cd02440">
    <property type="entry name" value="AdoMet_MTases"/>
    <property type="match status" value="1"/>
</dbReference>
<dbReference type="PaxDb" id="263820-PTO0059"/>
<dbReference type="SUPFAM" id="SSF53335">
    <property type="entry name" value="S-adenosyl-L-methionine-dependent methyltransferases"/>
    <property type="match status" value="1"/>
</dbReference>
<evidence type="ECO:0000313" key="3">
    <source>
        <dbReference type="Proteomes" id="UP000000438"/>
    </source>
</evidence>
<accession>Q6L307</accession>
<dbReference type="KEGG" id="pto:PTO0059"/>
<dbReference type="EMBL" id="AE017261">
    <property type="protein sequence ID" value="AAT42644.1"/>
    <property type="molecule type" value="Genomic_DNA"/>
</dbReference>
<name>Q6L307_PICTO</name>
<organism evidence="2 3">
    <name type="scientific">Picrophilus torridus (strain ATCC 700027 / DSM 9790 / JCM 10055 / NBRC 100828 / KAW 2/3)</name>
    <dbReference type="NCBI Taxonomy" id="1122961"/>
    <lineage>
        <taxon>Archaea</taxon>
        <taxon>Methanobacteriati</taxon>
        <taxon>Thermoplasmatota</taxon>
        <taxon>Thermoplasmata</taxon>
        <taxon>Thermoplasmatales</taxon>
        <taxon>Picrophilaceae</taxon>
        <taxon>Picrophilus</taxon>
    </lineage>
</organism>
<dbReference type="Proteomes" id="UP000000438">
    <property type="component" value="Chromosome"/>
</dbReference>
<dbReference type="eggNOG" id="arCOG05319">
    <property type="taxonomic scope" value="Archaea"/>
</dbReference>
<dbReference type="InterPro" id="IPR029063">
    <property type="entry name" value="SAM-dependent_MTases_sf"/>
</dbReference>
<dbReference type="RefSeq" id="WP_011176860.1">
    <property type="nucleotide sequence ID" value="NC_005877.1"/>
</dbReference>
<dbReference type="GO" id="GO:0032259">
    <property type="term" value="P:methylation"/>
    <property type="evidence" value="ECO:0007669"/>
    <property type="project" value="UniProtKB-KW"/>
</dbReference>
<evidence type="ECO:0000313" key="2">
    <source>
        <dbReference type="EMBL" id="AAT42644.1"/>
    </source>
</evidence>
<dbReference type="STRING" id="263820.PTO0059"/>
<dbReference type="OrthoDB" id="30774at2157"/>
<dbReference type="InterPro" id="IPR013216">
    <property type="entry name" value="Methyltransf_11"/>
</dbReference>
<protein>
    <submittedName>
        <fullName evidence="2">SAM-dependent methyltransferase</fullName>
    </submittedName>
</protein>
<evidence type="ECO:0000259" key="1">
    <source>
        <dbReference type="Pfam" id="PF08241"/>
    </source>
</evidence>
<dbReference type="InParanoid" id="Q6L307"/>